<comment type="similarity">
    <text evidence="1">Belongs to the GSP E family.</text>
</comment>
<organism evidence="3 4">
    <name type="scientific">Candidatus Schekmanbacteria bacterium RBG_13_48_7</name>
    <dbReference type="NCBI Taxonomy" id="1817878"/>
    <lineage>
        <taxon>Bacteria</taxon>
        <taxon>Candidatus Schekmaniibacteriota</taxon>
    </lineage>
</organism>
<dbReference type="Proteomes" id="UP000179266">
    <property type="component" value="Unassembled WGS sequence"/>
</dbReference>
<feature type="non-terminal residue" evidence="3">
    <location>
        <position position="235"/>
    </location>
</feature>
<sequence>MDVKSGIIRLLAKAMANEASDLHLINKAPPFLRVHGEIILMDEEPLNPEQNKKMIYSLLNEVQKKKFEDEWELCVSCNIPDVGYFRINVYLHKGMVEASIRLGMTELKTFEELGIPEQMKELIQKPIGLLLVTGPTGQGKTTTFNSLINFINRDRRCKIITVEDPVEYLHKNVKSVIVQQQVHSDTKSFHQAIIHILRQDPDIIGIGEMRDLETISTAITAAETGHLVLATLHTN</sequence>
<accession>A0A1F7S2K1</accession>
<name>A0A1F7S2K1_9BACT</name>
<dbReference type="Pfam" id="PF00437">
    <property type="entry name" value="T2SSE"/>
    <property type="match status" value="1"/>
</dbReference>
<dbReference type="PANTHER" id="PTHR30486">
    <property type="entry name" value="TWITCHING MOTILITY PROTEIN PILT"/>
    <property type="match status" value="1"/>
</dbReference>
<dbReference type="EMBL" id="MGDD01000083">
    <property type="protein sequence ID" value="OGL47337.1"/>
    <property type="molecule type" value="Genomic_DNA"/>
</dbReference>
<gene>
    <name evidence="3" type="ORF">A2161_02975</name>
</gene>
<dbReference type="GO" id="GO:0016887">
    <property type="term" value="F:ATP hydrolysis activity"/>
    <property type="evidence" value="ECO:0007669"/>
    <property type="project" value="InterPro"/>
</dbReference>
<protein>
    <submittedName>
        <fullName evidence="3">Type IV pili twitching motility protein PilT</fullName>
    </submittedName>
</protein>
<evidence type="ECO:0000256" key="1">
    <source>
        <dbReference type="ARBA" id="ARBA00006611"/>
    </source>
</evidence>
<dbReference type="InterPro" id="IPR050921">
    <property type="entry name" value="T4SS_GSP_E_ATPase"/>
</dbReference>
<dbReference type="InterPro" id="IPR001482">
    <property type="entry name" value="T2SS/T4SS_dom"/>
</dbReference>
<comment type="caution">
    <text evidence="3">The sequence shown here is derived from an EMBL/GenBank/DDBJ whole genome shotgun (WGS) entry which is preliminary data.</text>
</comment>
<proteinExistence type="inferred from homology"/>
<feature type="domain" description="Bacterial type II secretion system protein E" evidence="2">
    <location>
        <begin position="99"/>
        <end position="235"/>
    </location>
</feature>
<evidence type="ECO:0000259" key="2">
    <source>
        <dbReference type="Pfam" id="PF00437"/>
    </source>
</evidence>
<evidence type="ECO:0000313" key="4">
    <source>
        <dbReference type="Proteomes" id="UP000179266"/>
    </source>
</evidence>
<evidence type="ECO:0000313" key="3">
    <source>
        <dbReference type="EMBL" id="OGL47337.1"/>
    </source>
</evidence>
<dbReference type="InterPro" id="IPR027417">
    <property type="entry name" value="P-loop_NTPase"/>
</dbReference>
<dbReference type="SUPFAM" id="SSF52540">
    <property type="entry name" value="P-loop containing nucleoside triphosphate hydrolases"/>
    <property type="match status" value="1"/>
</dbReference>
<dbReference type="Gene3D" id="3.30.450.90">
    <property type="match status" value="1"/>
</dbReference>
<dbReference type="Gene3D" id="3.40.50.300">
    <property type="entry name" value="P-loop containing nucleotide triphosphate hydrolases"/>
    <property type="match status" value="1"/>
</dbReference>
<dbReference type="AlphaFoldDB" id="A0A1F7S2K1"/>
<reference evidence="3 4" key="1">
    <citation type="journal article" date="2016" name="Nat. Commun.">
        <title>Thousands of microbial genomes shed light on interconnected biogeochemical processes in an aquifer system.</title>
        <authorList>
            <person name="Anantharaman K."/>
            <person name="Brown C.T."/>
            <person name="Hug L.A."/>
            <person name="Sharon I."/>
            <person name="Castelle C.J."/>
            <person name="Probst A.J."/>
            <person name="Thomas B.C."/>
            <person name="Singh A."/>
            <person name="Wilkins M.J."/>
            <person name="Karaoz U."/>
            <person name="Brodie E.L."/>
            <person name="Williams K.H."/>
            <person name="Hubbard S.S."/>
            <person name="Banfield J.F."/>
        </authorList>
    </citation>
    <scope>NUCLEOTIDE SEQUENCE [LARGE SCALE GENOMIC DNA]</scope>
</reference>